<dbReference type="InterPro" id="IPR025390">
    <property type="entry name" value="Dsc3_C"/>
</dbReference>
<evidence type="ECO:0000256" key="2">
    <source>
        <dbReference type="SAM" id="Phobius"/>
    </source>
</evidence>
<evidence type="ECO:0000259" key="4">
    <source>
        <dbReference type="Pfam" id="PF13373"/>
    </source>
</evidence>
<dbReference type="PANTHER" id="PTHR28049:SF1">
    <property type="entry name" value="DSC E3 UBIQUITIN LIGASE COMPLEX SUBUNIT 3"/>
    <property type="match status" value="1"/>
</dbReference>
<proteinExistence type="predicted"/>
<protein>
    <recommendedName>
        <fullName evidence="7">Ubiquitin-like domain-containing protein</fullName>
    </recommendedName>
</protein>
<feature type="compositionally biased region" description="Low complexity" evidence="1">
    <location>
        <begin position="111"/>
        <end position="123"/>
    </location>
</feature>
<sequence>MSSAGSNSNSNANLNSNLNSSMSMSGNSNYQFIIKFSDNSRDLSVPITDASHLTAVWLRKTIRNLRPEETKTRRLRFIYGGKVLTNNKDFGEQILRLKKRVPLDNTGVGSGSSASASASADSSARADKSARAPVLESELENEQHAGPEKIYIHCLVGEQLTAEELANEEALDSSQQQQRQTTTPAPMGFDRLLSQGFSQQDISELRRQFAQLYGDVLHSGNSEDIRQLEDRWIDSTVNNEIDDFNTMTGGINNTRAGGGNIDTNTDLLVGILVGSLLGVLALFLLKLDSWNYFTKRTKMAIVAGVIVNFSFAVVRAWS</sequence>
<accession>A0A1E4TNE0</accession>
<dbReference type="PANTHER" id="PTHR28049">
    <property type="entry name" value="TRANSMEMBRANE PROTEIN YOR223W"/>
    <property type="match status" value="1"/>
</dbReference>
<feature type="region of interest" description="Disordered" evidence="1">
    <location>
        <begin position="105"/>
        <end position="142"/>
    </location>
</feature>
<dbReference type="Pfam" id="PF10302">
    <property type="entry name" value="Dsc3_N"/>
    <property type="match status" value="1"/>
</dbReference>
<evidence type="ECO:0008006" key="7">
    <source>
        <dbReference type="Google" id="ProtNLM"/>
    </source>
</evidence>
<evidence type="ECO:0000259" key="3">
    <source>
        <dbReference type="Pfam" id="PF10302"/>
    </source>
</evidence>
<dbReference type="AlphaFoldDB" id="A0A1E4TNE0"/>
<dbReference type="EMBL" id="KV454018">
    <property type="protein sequence ID" value="ODV93251.1"/>
    <property type="molecule type" value="Genomic_DNA"/>
</dbReference>
<keyword evidence="2" id="KW-0812">Transmembrane</keyword>
<gene>
    <name evidence="5" type="ORF">PACTADRAFT_77604</name>
</gene>
<dbReference type="GO" id="GO:0044695">
    <property type="term" value="C:Dsc E3 ubiquitin ligase complex"/>
    <property type="evidence" value="ECO:0007669"/>
    <property type="project" value="InterPro"/>
</dbReference>
<organism evidence="5 6">
    <name type="scientific">Pachysolen tannophilus NRRL Y-2460</name>
    <dbReference type="NCBI Taxonomy" id="669874"/>
    <lineage>
        <taxon>Eukaryota</taxon>
        <taxon>Fungi</taxon>
        <taxon>Dikarya</taxon>
        <taxon>Ascomycota</taxon>
        <taxon>Saccharomycotina</taxon>
        <taxon>Pichiomycetes</taxon>
        <taxon>Pachysolenaceae</taxon>
        <taxon>Pachysolen</taxon>
    </lineage>
</organism>
<dbReference type="GO" id="GO:0005783">
    <property type="term" value="C:endoplasmic reticulum"/>
    <property type="evidence" value="ECO:0007669"/>
    <property type="project" value="TreeGrafter"/>
</dbReference>
<feature type="domain" description="DSC E3 ubiquitin ligase complex subunit 3 C-terminal" evidence="4">
    <location>
        <begin position="188"/>
        <end position="315"/>
    </location>
</feature>
<dbReference type="InterPro" id="IPR045226">
    <property type="entry name" value="Dsc3"/>
</dbReference>
<dbReference type="STRING" id="669874.A0A1E4TNE0"/>
<dbReference type="InterPro" id="IPR019413">
    <property type="entry name" value="Dsc3_ub-like_dom"/>
</dbReference>
<name>A0A1E4TNE0_PACTA</name>
<dbReference type="Pfam" id="PF13373">
    <property type="entry name" value="Dsc3_C"/>
    <property type="match status" value="1"/>
</dbReference>
<feature type="transmembrane region" description="Helical" evidence="2">
    <location>
        <begin position="299"/>
        <end position="317"/>
    </location>
</feature>
<dbReference type="Proteomes" id="UP000094236">
    <property type="component" value="Unassembled WGS sequence"/>
</dbReference>
<dbReference type="OrthoDB" id="2556122at2759"/>
<keyword evidence="2" id="KW-1133">Transmembrane helix</keyword>
<feature type="transmembrane region" description="Helical" evidence="2">
    <location>
        <begin position="267"/>
        <end position="287"/>
    </location>
</feature>
<evidence type="ECO:0000256" key="1">
    <source>
        <dbReference type="SAM" id="MobiDB-lite"/>
    </source>
</evidence>
<evidence type="ECO:0000313" key="6">
    <source>
        <dbReference type="Proteomes" id="UP000094236"/>
    </source>
</evidence>
<keyword evidence="6" id="KW-1185">Reference proteome</keyword>
<reference evidence="6" key="1">
    <citation type="submission" date="2016-05" db="EMBL/GenBank/DDBJ databases">
        <title>Comparative genomics of biotechnologically important yeasts.</title>
        <authorList>
            <consortium name="DOE Joint Genome Institute"/>
            <person name="Riley R."/>
            <person name="Haridas S."/>
            <person name="Wolfe K.H."/>
            <person name="Lopes M.R."/>
            <person name="Hittinger C.T."/>
            <person name="Goker M."/>
            <person name="Salamov A."/>
            <person name="Wisecaver J."/>
            <person name="Long T.M."/>
            <person name="Aerts A.L."/>
            <person name="Barry K."/>
            <person name="Choi C."/>
            <person name="Clum A."/>
            <person name="Coughlan A.Y."/>
            <person name="Deshpande S."/>
            <person name="Douglass A.P."/>
            <person name="Hanson S.J."/>
            <person name="Klenk H.-P."/>
            <person name="Labutti K."/>
            <person name="Lapidus A."/>
            <person name="Lindquist E."/>
            <person name="Lipzen A."/>
            <person name="Meier-Kolthoff J.P."/>
            <person name="Ohm R.A."/>
            <person name="Otillar R.P."/>
            <person name="Pangilinan J."/>
            <person name="Peng Y."/>
            <person name="Rokas A."/>
            <person name="Rosa C.A."/>
            <person name="Scheuner C."/>
            <person name="Sibirny A.A."/>
            <person name="Slot J.C."/>
            <person name="Stielow J.B."/>
            <person name="Sun H."/>
            <person name="Kurtzman C.P."/>
            <person name="Blackwell M."/>
            <person name="Grigoriev I.V."/>
            <person name="Jeffries T.W."/>
        </authorList>
    </citation>
    <scope>NUCLEOTIDE SEQUENCE [LARGE SCALE GENOMIC DNA]</scope>
    <source>
        <strain evidence="6">NRRL Y-2460</strain>
    </source>
</reference>
<evidence type="ECO:0000313" key="5">
    <source>
        <dbReference type="EMBL" id="ODV93251.1"/>
    </source>
</evidence>
<keyword evidence="2" id="KW-0472">Membrane</keyword>
<feature type="domain" description="DSC E3 ubiquitin ligase complex subunit 3 ubiquitin-like" evidence="3">
    <location>
        <begin position="32"/>
        <end position="158"/>
    </location>
</feature>